<evidence type="ECO:0000313" key="2">
    <source>
        <dbReference type="EMBL" id="KAF8388061.1"/>
    </source>
</evidence>
<keyword evidence="1" id="KW-1133">Transmembrane helix</keyword>
<dbReference type="Proteomes" id="UP000655225">
    <property type="component" value="Unassembled WGS sequence"/>
</dbReference>
<evidence type="ECO:0000313" key="3">
    <source>
        <dbReference type="Proteomes" id="UP000655225"/>
    </source>
</evidence>
<dbReference type="AlphaFoldDB" id="A0A834YJ94"/>
<keyword evidence="1" id="KW-0812">Transmembrane</keyword>
<sequence>MKNNACFNISSKFRGKCLLNSNKCSSKLLYEERNRNPLKGAGKLVLKALKGLQKPAIAAVLLGLLLTFDLNSALAASGGRMGGRSFSSHLPSSWSMNYSTPTRNPSFSYPAPSCYAPSLFRFSCGVVEFYVGLAFGVAVAVGAGSVFFFIMMGLAALLSGFLSDRSEGRVVTATQKTSVLRLQVGLLGTAWSLQRDLDRIAEIADTSTSEGLSYILTEATLALLRHPDFCISGYSSVDVKRSIEDGEKRFNQLSIEERGKFDEETLVNVNNFKKQSTRSQRSNGFSNEYIVVKSHLQWIF</sequence>
<dbReference type="Pfam" id="PF07466">
    <property type="entry name" value="DUF1517"/>
    <property type="match status" value="1"/>
</dbReference>
<dbReference type="EMBL" id="JABCRI010000020">
    <property type="protein sequence ID" value="KAF8388061.1"/>
    <property type="molecule type" value="Genomic_DNA"/>
</dbReference>
<dbReference type="OMA" id="NACFNIS"/>
<evidence type="ECO:0000256" key="1">
    <source>
        <dbReference type="SAM" id="Phobius"/>
    </source>
</evidence>
<keyword evidence="3" id="KW-1185">Reference proteome</keyword>
<gene>
    <name evidence="2" type="ORF">HHK36_026727</name>
</gene>
<comment type="caution">
    <text evidence="2">The sequence shown here is derived from an EMBL/GenBank/DDBJ whole genome shotgun (WGS) entry which is preliminary data.</text>
</comment>
<dbReference type="InterPro" id="IPR053023">
    <property type="entry name" value="FLAP_modulator"/>
</dbReference>
<dbReference type="OrthoDB" id="542507at2759"/>
<dbReference type="PANTHER" id="PTHR33975">
    <property type="entry name" value="MYELIN-ASSOCIATED OLIGODENDROCYTE BASIC PROTEIN"/>
    <property type="match status" value="1"/>
</dbReference>
<organism evidence="2 3">
    <name type="scientific">Tetracentron sinense</name>
    <name type="common">Spur-leaf</name>
    <dbReference type="NCBI Taxonomy" id="13715"/>
    <lineage>
        <taxon>Eukaryota</taxon>
        <taxon>Viridiplantae</taxon>
        <taxon>Streptophyta</taxon>
        <taxon>Embryophyta</taxon>
        <taxon>Tracheophyta</taxon>
        <taxon>Spermatophyta</taxon>
        <taxon>Magnoliopsida</taxon>
        <taxon>Trochodendrales</taxon>
        <taxon>Trochodendraceae</taxon>
        <taxon>Tetracentron</taxon>
    </lineage>
</organism>
<dbReference type="InterPro" id="IPR010903">
    <property type="entry name" value="DUF1517"/>
</dbReference>
<dbReference type="PANTHER" id="PTHR33975:SF2">
    <property type="entry name" value="MYELIN-ASSOCIATED OLIGODENDROCYTE BASIC PROTEIN"/>
    <property type="match status" value="1"/>
</dbReference>
<feature type="transmembrane region" description="Helical" evidence="1">
    <location>
        <begin position="129"/>
        <end position="162"/>
    </location>
</feature>
<protein>
    <submittedName>
        <fullName evidence="2">Uncharacterized protein</fullName>
    </submittedName>
</protein>
<name>A0A834YJ94_TETSI</name>
<reference evidence="2 3" key="1">
    <citation type="submission" date="2020-04" db="EMBL/GenBank/DDBJ databases">
        <title>Plant Genome Project.</title>
        <authorList>
            <person name="Zhang R.-G."/>
        </authorList>
    </citation>
    <scope>NUCLEOTIDE SEQUENCE [LARGE SCALE GENOMIC DNA]</scope>
    <source>
        <strain evidence="2">YNK0</strain>
        <tissue evidence="2">Leaf</tissue>
    </source>
</reference>
<keyword evidence="1" id="KW-0472">Membrane</keyword>
<accession>A0A834YJ94</accession>
<dbReference type="GO" id="GO:0009507">
    <property type="term" value="C:chloroplast"/>
    <property type="evidence" value="ECO:0007669"/>
    <property type="project" value="TreeGrafter"/>
</dbReference>
<proteinExistence type="predicted"/>